<sequence>MHEPPPSSPRTKHLGPASGWTSGPKRHELATLRCPMKNRHVVYLVQVTSVGIKCPPVVELRMFEEWEPKPSAQLAIGFLVELGLRSRLQLCRIAHASL</sequence>
<dbReference type="EMBL" id="BGPR01002582">
    <property type="protein sequence ID" value="GBM75863.1"/>
    <property type="molecule type" value="Genomic_DNA"/>
</dbReference>
<name>A0A4Y2IDQ3_ARAVE</name>
<accession>A0A4Y2IDQ3</accession>
<organism evidence="2 3">
    <name type="scientific">Araneus ventricosus</name>
    <name type="common">Orbweaver spider</name>
    <name type="synonym">Epeira ventricosa</name>
    <dbReference type="NCBI Taxonomy" id="182803"/>
    <lineage>
        <taxon>Eukaryota</taxon>
        <taxon>Metazoa</taxon>
        <taxon>Ecdysozoa</taxon>
        <taxon>Arthropoda</taxon>
        <taxon>Chelicerata</taxon>
        <taxon>Arachnida</taxon>
        <taxon>Araneae</taxon>
        <taxon>Araneomorphae</taxon>
        <taxon>Entelegynae</taxon>
        <taxon>Araneoidea</taxon>
        <taxon>Araneidae</taxon>
        <taxon>Araneus</taxon>
    </lineage>
</organism>
<dbReference type="AlphaFoldDB" id="A0A4Y2IDQ3"/>
<comment type="caution">
    <text evidence="2">The sequence shown here is derived from an EMBL/GenBank/DDBJ whole genome shotgun (WGS) entry which is preliminary data.</text>
</comment>
<protein>
    <submittedName>
        <fullName evidence="2">Uncharacterized protein</fullName>
    </submittedName>
</protein>
<keyword evidence="3" id="KW-1185">Reference proteome</keyword>
<evidence type="ECO:0000256" key="1">
    <source>
        <dbReference type="SAM" id="MobiDB-lite"/>
    </source>
</evidence>
<feature type="region of interest" description="Disordered" evidence="1">
    <location>
        <begin position="1"/>
        <end position="24"/>
    </location>
</feature>
<evidence type="ECO:0000313" key="3">
    <source>
        <dbReference type="Proteomes" id="UP000499080"/>
    </source>
</evidence>
<proteinExistence type="predicted"/>
<dbReference type="Proteomes" id="UP000499080">
    <property type="component" value="Unassembled WGS sequence"/>
</dbReference>
<gene>
    <name evidence="2" type="ORF">AVEN_247850_1</name>
</gene>
<reference evidence="2 3" key="1">
    <citation type="journal article" date="2019" name="Sci. Rep.">
        <title>Orb-weaving spider Araneus ventricosus genome elucidates the spidroin gene catalogue.</title>
        <authorList>
            <person name="Kono N."/>
            <person name="Nakamura H."/>
            <person name="Ohtoshi R."/>
            <person name="Moran D.A.P."/>
            <person name="Shinohara A."/>
            <person name="Yoshida Y."/>
            <person name="Fujiwara M."/>
            <person name="Mori M."/>
            <person name="Tomita M."/>
            <person name="Arakawa K."/>
        </authorList>
    </citation>
    <scope>NUCLEOTIDE SEQUENCE [LARGE SCALE GENOMIC DNA]</scope>
</reference>
<evidence type="ECO:0000313" key="2">
    <source>
        <dbReference type="EMBL" id="GBM75863.1"/>
    </source>
</evidence>